<evidence type="ECO:0000313" key="1">
    <source>
        <dbReference type="EMBL" id="KAJ5083856.1"/>
    </source>
</evidence>
<protein>
    <submittedName>
        <fullName evidence="1">Uncharacterized protein</fullName>
    </submittedName>
</protein>
<reference evidence="1" key="1">
    <citation type="submission" date="2022-11" db="EMBL/GenBank/DDBJ databases">
        <authorList>
            <person name="Petersen C."/>
        </authorList>
    </citation>
    <scope>NUCLEOTIDE SEQUENCE</scope>
    <source>
        <strain evidence="1">IBT 34128</strain>
    </source>
</reference>
<proteinExistence type="predicted"/>
<gene>
    <name evidence="1" type="ORF">NUU61_008435</name>
</gene>
<sequence length="106" mass="11338">MQALAELKHKISIRNLLSSSSPLAMTISLPLSNLNPSSAPPRVPQSPLAPIWRQIHPPMTKHHPRISRIHLAWGQISALASVFIPDSCRVPRVGSGDVGGGDVTAV</sequence>
<dbReference type="GeneID" id="81398129"/>
<reference evidence="1" key="2">
    <citation type="journal article" date="2023" name="IMA Fungus">
        <title>Comparative genomic study of the Penicillium genus elucidates a diverse pangenome and 15 lateral gene transfer events.</title>
        <authorList>
            <person name="Petersen C."/>
            <person name="Sorensen T."/>
            <person name="Nielsen M.R."/>
            <person name="Sondergaard T.E."/>
            <person name="Sorensen J.L."/>
            <person name="Fitzpatrick D.A."/>
            <person name="Frisvad J.C."/>
            <person name="Nielsen K.L."/>
        </authorList>
    </citation>
    <scope>NUCLEOTIDE SEQUENCE</scope>
    <source>
        <strain evidence="1">IBT 34128</strain>
    </source>
</reference>
<evidence type="ECO:0000313" key="2">
    <source>
        <dbReference type="Proteomes" id="UP001141434"/>
    </source>
</evidence>
<organism evidence="1 2">
    <name type="scientific">Penicillium alfredii</name>
    <dbReference type="NCBI Taxonomy" id="1506179"/>
    <lineage>
        <taxon>Eukaryota</taxon>
        <taxon>Fungi</taxon>
        <taxon>Dikarya</taxon>
        <taxon>Ascomycota</taxon>
        <taxon>Pezizomycotina</taxon>
        <taxon>Eurotiomycetes</taxon>
        <taxon>Eurotiomycetidae</taxon>
        <taxon>Eurotiales</taxon>
        <taxon>Aspergillaceae</taxon>
        <taxon>Penicillium</taxon>
    </lineage>
</organism>
<accession>A0A9W9EL58</accession>
<name>A0A9W9EL58_9EURO</name>
<comment type="caution">
    <text evidence="1">The sequence shown here is derived from an EMBL/GenBank/DDBJ whole genome shotgun (WGS) entry which is preliminary data.</text>
</comment>
<dbReference type="Proteomes" id="UP001141434">
    <property type="component" value="Unassembled WGS sequence"/>
</dbReference>
<dbReference type="EMBL" id="JAPMSZ010000011">
    <property type="protein sequence ID" value="KAJ5083856.1"/>
    <property type="molecule type" value="Genomic_DNA"/>
</dbReference>
<dbReference type="AlphaFoldDB" id="A0A9W9EL58"/>
<dbReference type="RefSeq" id="XP_056507253.1">
    <property type="nucleotide sequence ID" value="XM_056658960.1"/>
</dbReference>
<keyword evidence="2" id="KW-1185">Reference proteome</keyword>